<evidence type="ECO:0000313" key="1">
    <source>
        <dbReference type="EMBL" id="GIY32472.1"/>
    </source>
</evidence>
<reference evidence="1 2" key="1">
    <citation type="submission" date="2021-06" db="EMBL/GenBank/DDBJ databases">
        <title>Caerostris extrusa draft genome.</title>
        <authorList>
            <person name="Kono N."/>
            <person name="Arakawa K."/>
        </authorList>
    </citation>
    <scope>NUCLEOTIDE SEQUENCE [LARGE SCALE GENOMIC DNA]</scope>
</reference>
<comment type="caution">
    <text evidence="1">The sequence shown here is derived from an EMBL/GenBank/DDBJ whole genome shotgun (WGS) entry which is preliminary data.</text>
</comment>
<sequence>MQNNLINQTGNLPPTSACKLQWWRGTEHEFVKETVDCPREQPCPLAVPLVHIESFLLPACSREEKHPQRISTSSRIVVHFARGYGCYFAEWKIGKEEKEKKAVLEQIRVEVHVPLLSSSCRPHIPSFPVQRRK</sequence>
<keyword evidence="2" id="KW-1185">Reference proteome</keyword>
<protein>
    <submittedName>
        <fullName evidence="1">Uncharacterized protein</fullName>
    </submittedName>
</protein>
<accession>A0AAV4SIV5</accession>
<dbReference type="Proteomes" id="UP001054945">
    <property type="component" value="Unassembled WGS sequence"/>
</dbReference>
<proteinExistence type="predicted"/>
<dbReference type="EMBL" id="BPLR01009516">
    <property type="protein sequence ID" value="GIY32472.1"/>
    <property type="molecule type" value="Genomic_DNA"/>
</dbReference>
<dbReference type="AlphaFoldDB" id="A0AAV4SIV5"/>
<organism evidence="1 2">
    <name type="scientific">Caerostris extrusa</name>
    <name type="common">Bark spider</name>
    <name type="synonym">Caerostris bankana</name>
    <dbReference type="NCBI Taxonomy" id="172846"/>
    <lineage>
        <taxon>Eukaryota</taxon>
        <taxon>Metazoa</taxon>
        <taxon>Ecdysozoa</taxon>
        <taxon>Arthropoda</taxon>
        <taxon>Chelicerata</taxon>
        <taxon>Arachnida</taxon>
        <taxon>Araneae</taxon>
        <taxon>Araneomorphae</taxon>
        <taxon>Entelegynae</taxon>
        <taxon>Araneoidea</taxon>
        <taxon>Araneidae</taxon>
        <taxon>Caerostris</taxon>
    </lineage>
</organism>
<gene>
    <name evidence="1" type="ORF">CEXT_523161</name>
</gene>
<evidence type="ECO:0000313" key="2">
    <source>
        <dbReference type="Proteomes" id="UP001054945"/>
    </source>
</evidence>
<name>A0AAV4SIV5_CAEEX</name>